<dbReference type="RefSeq" id="XP_014259754.1">
    <property type="nucleotide sequence ID" value="XM_014404268.2"/>
</dbReference>
<accession>A0A8I6S693</accession>
<evidence type="ECO:0000313" key="1">
    <source>
        <dbReference type="EnsemblMetazoa" id="XP_014259754.1"/>
    </source>
</evidence>
<reference evidence="1" key="1">
    <citation type="submission" date="2022-01" db="UniProtKB">
        <authorList>
            <consortium name="EnsemblMetazoa"/>
        </authorList>
    </citation>
    <scope>IDENTIFICATION</scope>
</reference>
<dbReference type="Proteomes" id="UP000494040">
    <property type="component" value="Unassembled WGS sequence"/>
</dbReference>
<name>A0A8I6S693_CIMLE</name>
<dbReference type="EnsemblMetazoa" id="XM_014404268.2">
    <property type="protein sequence ID" value="XP_014259754.1"/>
    <property type="gene ID" value="LOC106672669"/>
</dbReference>
<dbReference type="KEGG" id="clec:106672669"/>
<keyword evidence="2" id="KW-1185">Reference proteome</keyword>
<organism evidence="1 2">
    <name type="scientific">Cimex lectularius</name>
    <name type="common">Bed bug</name>
    <name type="synonym">Acanthia lectularia</name>
    <dbReference type="NCBI Taxonomy" id="79782"/>
    <lineage>
        <taxon>Eukaryota</taxon>
        <taxon>Metazoa</taxon>
        <taxon>Ecdysozoa</taxon>
        <taxon>Arthropoda</taxon>
        <taxon>Hexapoda</taxon>
        <taxon>Insecta</taxon>
        <taxon>Pterygota</taxon>
        <taxon>Neoptera</taxon>
        <taxon>Paraneoptera</taxon>
        <taxon>Hemiptera</taxon>
        <taxon>Heteroptera</taxon>
        <taxon>Panheteroptera</taxon>
        <taxon>Cimicomorpha</taxon>
        <taxon>Cimicidae</taxon>
        <taxon>Cimex</taxon>
    </lineage>
</organism>
<dbReference type="OrthoDB" id="5593012at2759"/>
<dbReference type="GeneID" id="106672669"/>
<dbReference type="AlphaFoldDB" id="A0A8I6S693"/>
<proteinExistence type="predicted"/>
<sequence length="308" mass="35893">MAKQKSHKDKRELPEYLLNRLITIHADLESRKIPETHFITPHPNLEKLLEKNDNKPEPLPGLLQCLRQKPEGKPSKVIADKDSPEIVLKTVGPRVTYHKLPKKRKVVEDRGEQELKKMEDEISDLGKLRGIVHMRDLIARMRVEPTSGFIYLVYALSKEDINFHPFCYQIVSFYDVSGTAGKHFLTMSNQGVIQCVYGESTFYSMDEWDIDYSNWVELIKTRTFWQFQLYKYFTLWRKKITTRKFVENQTSLEASLIMVRPELRNALQQTQSVCESLSKESFFVSSGLEKLNLEEFMNIQVSHLSSGS</sequence>
<evidence type="ECO:0000313" key="2">
    <source>
        <dbReference type="Proteomes" id="UP000494040"/>
    </source>
</evidence>
<protein>
    <submittedName>
        <fullName evidence="1">Uncharacterized protein</fullName>
    </submittedName>
</protein>